<dbReference type="GO" id="GO:0015095">
    <property type="term" value="F:magnesium ion transmembrane transporter activity"/>
    <property type="evidence" value="ECO:0007669"/>
    <property type="project" value="InterPro"/>
</dbReference>
<proteinExistence type="inferred from homology"/>
<evidence type="ECO:0000256" key="3">
    <source>
        <dbReference type="ARBA" id="ARBA00022448"/>
    </source>
</evidence>
<keyword evidence="5 9" id="KW-0460">Magnesium</keyword>
<evidence type="ECO:0000256" key="9">
    <source>
        <dbReference type="RuleBase" id="RU362011"/>
    </source>
</evidence>
<dbReference type="Pfam" id="PF01769">
    <property type="entry name" value="MgtE"/>
    <property type="match status" value="1"/>
</dbReference>
<dbReference type="Pfam" id="PF03448">
    <property type="entry name" value="MgtE_N"/>
    <property type="match status" value="1"/>
</dbReference>
<evidence type="ECO:0000256" key="7">
    <source>
        <dbReference type="ARBA" id="ARBA00023136"/>
    </source>
</evidence>
<evidence type="ECO:0000256" key="8">
    <source>
        <dbReference type="PROSITE-ProRule" id="PRU00703"/>
    </source>
</evidence>
<comment type="caution">
    <text evidence="9">Lacks conserved residue(s) required for the propagation of feature annotation.</text>
</comment>
<dbReference type="InterPro" id="IPR036739">
    <property type="entry name" value="SLC41_membr_dom_sf"/>
</dbReference>
<dbReference type="InterPro" id="IPR006669">
    <property type="entry name" value="MgtE_transporter"/>
</dbReference>
<evidence type="ECO:0000313" key="11">
    <source>
        <dbReference type="EMBL" id="HHQ50608.1"/>
    </source>
</evidence>
<dbReference type="AlphaFoldDB" id="A0A7J3Z7B4"/>
<comment type="caution">
    <text evidence="11">The sequence shown here is derived from an EMBL/GenBank/DDBJ whole genome shotgun (WGS) entry which is preliminary data.</text>
</comment>
<dbReference type="PANTHER" id="PTHR43773:SF1">
    <property type="entry name" value="MAGNESIUM TRANSPORTER MGTE"/>
    <property type="match status" value="1"/>
</dbReference>
<keyword evidence="6 9" id="KW-1133">Transmembrane helix</keyword>
<accession>A0A7J3Z7B4</accession>
<dbReference type="PANTHER" id="PTHR43773">
    <property type="entry name" value="MAGNESIUM TRANSPORTER MGTE"/>
    <property type="match status" value="1"/>
</dbReference>
<comment type="subcellular location">
    <subcellularLocation>
        <location evidence="9">Cell membrane</location>
        <topology evidence="9">Multi-pass membrane protein</topology>
    </subcellularLocation>
    <subcellularLocation>
        <location evidence="1">Membrane</location>
        <topology evidence="1">Multi-pass membrane protein</topology>
    </subcellularLocation>
</comment>
<dbReference type="InterPro" id="IPR038076">
    <property type="entry name" value="MgtE_N_sf"/>
</dbReference>
<dbReference type="InterPro" id="IPR000644">
    <property type="entry name" value="CBS_dom"/>
</dbReference>
<organism evidence="11">
    <name type="scientific">Ignisphaera aggregans</name>
    <dbReference type="NCBI Taxonomy" id="334771"/>
    <lineage>
        <taxon>Archaea</taxon>
        <taxon>Thermoproteota</taxon>
        <taxon>Thermoprotei</taxon>
        <taxon>Desulfurococcales</taxon>
        <taxon>Desulfurococcaceae</taxon>
        <taxon>Ignisphaera</taxon>
    </lineage>
</organism>
<dbReference type="Gene3D" id="1.10.357.20">
    <property type="entry name" value="SLC41 divalent cation transporters, integral membrane domain"/>
    <property type="match status" value="1"/>
</dbReference>
<dbReference type="EMBL" id="DRYQ01000066">
    <property type="protein sequence ID" value="HHQ50608.1"/>
    <property type="molecule type" value="Genomic_DNA"/>
</dbReference>
<feature type="domain" description="CBS" evidence="10">
    <location>
        <begin position="202"/>
        <end position="260"/>
    </location>
</feature>
<keyword evidence="9" id="KW-0479">Metal-binding</keyword>
<dbReference type="CDD" id="cd04606">
    <property type="entry name" value="CBS_pair_Mg_transporter"/>
    <property type="match status" value="1"/>
</dbReference>
<dbReference type="SUPFAM" id="SSF158791">
    <property type="entry name" value="MgtE N-terminal domain-like"/>
    <property type="match status" value="1"/>
</dbReference>
<keyword evidence="4 9" id="KW-0812">Transmembrane</keyword>
<name>A0A7J3Z7B4_9CREN</name>
<dbReference type="SMART" id="SM00924">
    <property type="entry name" value="MgtE_N"/>
    <property type="match status" value="1"/>
</dbReference>
<evidence type="ECO:0000259" key="10">
    <source>
        <dbReference type="PROSITE" id="PS51371"/>
    </source>
</evidence>
<evidence type="ECO:0000256" key="5">
    <source>
        <dbReference type="ARBA" id="ARBA00022842"/>
    </source>
</evidence>
<keyword evidence="3 9" id="KW-0813">Transport</keyword>
<feature type="transmembrane region" description="Helical" evidence="9">
    <location>
        <begin position="363"/>
        <end position="386"/>
    </location>
</feature>
<dbReference type="GO" id="GO:0005886">
    <property type="term" value="C:plasma membrane"/>
    <property type="evidence" value="ECO:0007669"/>
    <property type="project" value="UniProtKB-SubCell"/>
</dbReference>
<dbReference type="Pfam" id="PF00571">
    <property type="entry name" value="CBS"/>
    <property type="match status" value="1"/>
</dbReference>
<feature type="transmembrane region" description="Helical" evidence="9">
    <location>
        <begin position="398"/>
        <end position="424"/>
    </location>
</feature>
<keyword evidence="7 9" id="KW-0472">Membrane</keyword>
<comment type="subunit">
    <text evidence="9">Homodimer.</text>
</comment>
<dbReference type="InterPro" id="IPR046342">
    <property type="entry name" value="CBS_dom_sf"/>
</dbReference>
<dbReference type="NCBIfam" id="TIGR00400">
    <property type="entry name" value="mgtE"/>
    <property type="match status" value="1"/>
</dbReference>
<evidence type="ECO:0000256" key="1">
    <source>
        <dbReference type="ARBA" id="ARBA00004141"/>
    </source>
</evidence>
<dbReference type="SUPFAM" id="SSF54631">
    <property type="entry name" value="CBS-domain pair"/>
    <property type="match status" value="1"/>
</dbReference>
<comment type="function">
    <text evidence="9">Acts as a magnesium transporter.</text>
</comment>
<dbReference type="PROSITE" id="PS51371">
    <property type="entry name" value="CBS"/>
    <property type="match status" value="1"/>
</dbReference>
<protein>
    <recommendedName>
        <fullName evidence="9">Magnesium transporter MgtE</fullName>
    </recommendedName>
</protein>
<dbReference type="GO" id="GO:0046872">
    <property type="term" value="F:metal ion binding"/>
    <property type="evidence" value="ECO:0007669"/>
    <property type="project" value="UniProtKB-KW"/>
</dbReference>
<feature type="transmembrane region" description="Helical" evidence="9">
    <location>
        <begin position="436"/>
        <end position="459"/>
    </location>
</feature>
<keyword evidence="8" id="KW-0129">CBS domain</keyword>
<dbReference type="Gene3D" id="1.25.60.10">
    <property type="entry name" value="MgtE N-terminal domain-like"/>
    <property type="match status" value="1"/>
</dbReference>
<comment type="similarity">
    <text evidence="2 9">Belongs to the SLC41A transporter family.</text>
</comment>
<dbReference type="InterPro" id="IPR006667">
    <property type="entry name" value="SLC41_membr_dom"/>
</dbReference>
<dbReference type="InterPro" id="IPR006668">
    <property type="entry name" value="Mg_transptr_MgtE_intracell_dom"/>
</dbReference>
<gene>
    <name evidence="11" type="primary">mgtE</name>
    <name evidence="11" type="ORF">ENM66_04575</name>
</gene>
<evidence type="ECO:0000256" key="4">
    <source>
        <dbReference type="ARBA" id="ARBA00022692"/>
    </source>
</evidence>
<keyword evidence="9" id="KW-1003">Cell membrane</keyword>
<dbReference type="SMART" id="SM00116">
    <property type="entry name" value="CBS"/>
    <property type="match status" value="2"/>
</dbReference>
<evidence type="ECO:0000256" key="6">
    <source>
        <dbReference type="ARBA" id="ARBA00022989"/>
    </source>
</evidence>
<feature type="transmembrane region" description="Helical" evidence="9">
    <location>
        <begin position="289"/>
        <end position="311"/>
    </location>
</feature>
<sequence length="462" mass="50360">MVITELVEQVTELVGEGRVEDGCKLLSNLTPQDIAEVLMRLSNSVRRRVLTVLDLNRVIEVLASLPVEVVHEIAYAKGVDDISKVVAKLPVDEAADFLFKLPSRIRSEVIELLPRDFAKTVSELMRYPPESVGGIMTTMVPVFPGNMSVGDVLSAYVEHVKAGTYEPHHYIYAVDSRGALIGYIDVRTLFTKPKTAKFSECVQPARFVVRADADREEAARIAVRYDLLEVPVVDAENRFLGIVTLDDLLDVVSSEYQEDLLKYAGIVEAIRGSYITEKPFRLALKRAPVLAYLYLMNSVTGSIVAAFTSVIEKVALLAAFMPMLADNSGNIGAQSSAMVIRGLVAGEIRVLRRDLLFVLRKEFLTTTFLLLVLLPISFAIGLSIPLAATRDLLYSLKVATTVATALAASSYVADVAGALLPIALAKLRTDPAIASAPLITTIGDIATVTTYFIIATLLFRAI</sequence>
<dbReference type="SUPFAM" id="SSF161093">
    <property type="entry name" value="MgtE membrane domain-like"/>
    <property type="match status" value="1"/>
</dbReference>
<dbReference type="Gene3D" id="3.10.580.10">
    <property type="entry name" value="CBS-domain"/>
    <property type="match status" value="1"/>
</dbReference>
<evidence type="ECO:0000256" key="2">
    <source>
        <dbReference type="ARBA" id="ARBA00009749"/>
    </source>
</evidence>
<reference evidence="11" key="1">
    <citation type="journal article" date="2020" name="mSystems">
        <title>Genome- and Community-Level Interaction Insights into Carbon Utilization and Element Cycling Functions of Hydrothermarchaeota in Hydrothermal Sediment.</title>
        <authorList>
            <person name="Zhou Z."/>
            <person name="Liu Y."/>
            <person name="Xu W."/>
            <person name="Pan J."/>
            <person name="Luo Z.H."/>
            <person name="Li M."/>
        </authorList>
    </citation>
    <scope>NUCLEOTIDE SEQUENCE [LARGE SCALE GENOMIC DNA]</scope>
    <source>
        <strain evidence="11">SpSt-1105</strain>
    </source>
</reference>